<dbReference type="Proteomes" id="UP000770661">
    <property type="component" value="Unassembled WGS sequence"/>
</dbReference>
<sequence>MMAFWEKFLTAMMGLFGVPSNQNFMAPYFGPRGEVGSLLDSSEETLELAAGGHHSKGSHHHPLVTITTTTSAVSTTTTTLSTHPPTHMSKDEVREESSTLKLSCHILEPKCLQACILVEQEECQDVPVDRKNAEEVPPATKDHEGSQAKSTSQSTEQNHLGAEAQLYREQRRSKALWKH</sequence>
<keyword evidence="3" id="KW-1185">Reference proteome</keyword>
<reference evidence="2" key="1">
    <citation type="submission" date="2020-07" db="EMBL/GenBank/DDBJ databases">
        <title>The High-quality genome of the commercially important snow crab, Chionoecetes opilio.</title>
        <authorList>
            <person name="Jeong J.-H."/>
            <person name="Ryu S."/>
        </authorList>
    </citation>
    <scope>NUCLEOTIDE SEQUENCE</scope>
    <source>
        <strain evidence="2">MADBK_172401_WGS</strain>
        <tissue evidence="2">Digestive gland</tissue>
    </source>
</reference>
<protein>
    <submittedName>
        <fullName evidence="2">Uncharacterized protein</fullName>
    </submittedName>
</protein>
<organism evidence="2 3">
    <name type="scientific">Chionoecetes opilio</name>
    <name type="common">Atlantic snow crab</name>
    <name type="synonym">Cancer opilio</name>
    <dbReference type="NCBI Taxonomy" id="41210"/>
    <lineage>
        <taxon>Eukaryota</taxon>
        <taxon>Metazoa</taxon>
        <taxon>Ecdysozoa</taxon>
        <taxon>Arthropoda</taxon>
        <taxon>Crustacea</taxon>
        <taxon>Multicrustacea</taxon>
        <taxon>Malacostraca</taxon>
        <taxon>Eumalacostraca</taxon>
        <taxon>Eucarida</taxon>
        <taxon>Decapoda</taxon>
        <taxon>Pleocyemata</taxon>
        <taxon>Brachyura</taxon>
        <taxon>Eubrachyura</taxon>
        <taxon>Majoidea</taxon>
        <taxon>Majidae</taxon>
        <taxon>Chionoecetes</taxon>
    </lineage>
</organism>
<comment type="caution">
    <text evidence="2">The sequence shown here is derived from an EMBL/GenBank/DDBJ whole genome shotgun (WGS) entry which is preliminary data.</text>
</comment>
<evidence type="ECO:0000313" key="2">
    <source>
        <dbReference type="EMBL" id="KAG0715039.1"/>
    </source>
</evidence>
<feature type="compositionally biased region" description="Polar residues" evidence="1">
    <location>
        <begin position="147"/>
        <end position="158"/>
    </location>
</feature>
<feature type="region of interest" description="Disordered" evidence="1">
    <location>
        <begin position="129"/>
        <end position="179"/>
    </location>
</feature>
<feature type="compositionally biased region" description="Basic and acidic residues" evidence="1">
    <location>
        <begin position="129"/>
        <end position="146"/>
    </location>
</feature>
<proteinExistence type="predicted"/>
<gene>
    <name evidence="2" type="ORF">GWK47_012846</name>
</gene>
<name>A0A8J5CLQ7_CHIOP</name>
<evidence type="ECO:0000256" key="1">
    <source>
        <dbReference type="SAM" id="MobiDB-lite"/>
    </source>
</evidence>
<dbReference type="AlphaFoldDB" id="A0A8J5CLQ7"/>
<evidence type="ECO:0000313" key="3">
    <source>
        <dbReference type="Proteomes" id="UP000770661"/>
    </source>
</evidence>
<accession>A0A8J5CLQ7</accession>
<dbReference type="EMBL" id="JACEEZ010020082">
    <property type="protein sequence ID" value="KAG0715039.1"/>
    <property type="molecule type" value="Genomic_DNA"/>
</dbReference>